<name>A0ACB6ZET9_THEGA</name>
<organism evidence="1 2">
    <name type="scientific">Thelephora ganbajun</name>
    <name type="common">Ganba fungus</name>
    <dbReference type="NCBI Taxonomy" id="370292"/>
    <lineage>
        <taxon>Eukaryota</taxon>
        <taxon>Fungi</taxon>
        <taxon>Dikarya</taxon>
        <taxon>Basidiomycota</taxon>
        <taxon>Agaricomycotina</taxon>
        <taxon>Agaricomycetes</taxon>
        <taxon>Thelephorales</taxon>
        <taxon>Thelephoraceae</taxon>
        <taxon>Thelephora</taxon>
    </lineage>
</organism>
<proteinExistence type="predicted"/>
<sequence>MLKRFCCVPAAAAEVECVPLAAAMGSPTRIFEDISMNLEVCGAGARCISWVFHRGCYCRMNVVFGWDQIQGKLAPVSWIERNL</sequence>
<comment type="caution">
    <text evidence="1">The sequence shown here is derived from an EMBL/GenBank/DDBJ whole genome shotgun (WGS) entry which is preliminary data.</text>
</comment>
<keyword evidence="2" id="KW-1185">Reference proteome</keyword>
<evidence type="ECO:0000313" key="2">
    <source>
        <dbReference type="Proteomes" id="UP000886501"/>
    </source>
</evidence>
<accession>A0ACB6ZET9</accession>
<protein>
    <submittedName>
        <fullName evidence="1">Uncharacterized protein</fullName>
    </submittedName>
</protein>
<feature type="non-terminal residue" evidence="1">
    <location>
        <position position="83"/>
    </location>
</feature>
<reference evidence="1" key="1">
    <citation type="submission" date="2019-10" db="EMBL/GenBank/DDBJ databases">
        <authorList>
            <consortium name="DOE Joint Genome Institute"/>
            <person name="Kuo A."/>
            <person name="Miyauchi S."/>
            <person name="Kiss E."/>
            <person name="Drula E."/>
            <person name="Kohler A."/>
            <person name="Sanchez-Garcia M."/>
            <person name="Andreopoulos B."/>
            <person name="Barry K.W."/>
            <person name="Bonito G."/>
            <person name="Buee M."/>
            <person name="Carver A."/>
            <person name="Chen C."/>
            <person name="Cichocki N."/>
            <person name="Clum A."/>
            <person name="Culley D."/>
            <person name="Crous P.W."/>
            <person name="Fauchery L."/>
            <person name="Girlanda M."/>
            <person name="Hayes R."/>
            <person name="Keri Z."/>
            <person name="Labutti K."/>
            <person name="Lipzen A."/>
            <person name="Lombard V."/>
            <person name="Magnuson J."/>
            <person name="Maillard F."/>
            <person name="Morin E."/>
            <person name="Murat C."/>
            <person name="Nolan M."/>
            <person name="Ohm R."/>
            <person name="Pangilinan J."/>
            <person name="Pereira M."/>
            <person name="Perotto S."/>
            <person name="Peter M."/>
            <person name="Riley R."/>
            <person name="Sitrit Y."/>
            <person name="Stielow B."/>
            <person name="Szollosi G."/>
            <person name="Zifcakova L."/>
            <person name="Stursova M."/>
            <person name="Spatafora J.W."/>
            <person name="Tedersoo L."/>
            <person name="Vaario L.-M."/>
            <person name="Yamada A."/>
            <person name="Yan M."/>
            <person name="Wang P."/>
            <person name="Xu J."/>
            <person name="Bruns T."/>
            <person name="Baldrian P."/>
            <person name="Vilgalys R."/>
            <person name="Henrissat B."/>
            <person name="Grigoriev I.V."/>
            <person name="Hibbett D."/>
            <person name="Nagy L.G."/>
            <person name="Martin F.M."/>
        </authorList>
    </citation>
    <scope>NUCLEOTIDE SEQUENCE</scope>
    <source>
        <strain evidence="1">P2</strain>
    </source>
</reference>
<dbReference type="EMBL" id="MU118023">
    <property type="protein sequence ID" value="KAF9647940.1"/>
    <property type="molecule type" value="Genomic_DNA"/>
</dbReference>
<reference evidence="1" key="2">
    <citation type="journal article" date="2020" name="Nat. Commun.">
        <title>Large-scale genome sequencing of mycorrhizal fungi provides insights into the early evolution of symbiotic traits.</title>
        <authorList>
            <person name="Miyauchi S."/>
            <person name="Kiss E."/>
            <person name="Kuo A."/>
            <person name="Drula E."/>
            <person name="Kohler A."/>
            <person name="Sanchez-Garcia M."/>
            <person name="Morin E."/>
            <person name="Andreopoulos B."/>
            <person name="Barry K.W."/>
            <person name="Bonito G."/>
            <person name="Buee M."/>
            <person name="Carver A."/>
            <person name="Chen C."/>
            <person name="Cichocki N."/>
            <person name="Clum A."/>
            <person name="Culley D."/>
            <person name="Crous P.W."/>
            <person name="Fauchery L."/>
            <person name="Girlanda M."/>
            <person name="Hayes R.D."/>
            <person name="Keri Z."/>
            <person name="LaButti K."/>
            <person name="Lipzen A."/>
            <person name="Lombard V."/>
            <person name="Magnuson J."/>
            <person name="Maillard F."/>
            <person name="Murat C."/>
            <person name="Nolan M."/>
            <person name="Ohm R.A."/>
            <person name="Pangilinan J."/>
            <person name="Pereira M.F."/>
            <person name="Perotto S."/>
            <person name="Peter M."/>
            <person name="Pfister S."/>
            <person name="Riley R."/>
            <person name="Sitrit Y."/>
            <person name="Stielow J.B."/>
            <person name="Szollosi G."/>
            <person name="Zifcakova L."/>
            <person name="Stursova M."/>
            <person name="Spatafora J.W."/>
            <person name="Tedersoo L."/>
            <person name="Vaario L.M."/>
            <person name="Yamada A."/>
            <person name="Yan M."/>
            <person name="Wang P."/>
            <person name="Xu J."/>
            <person name="Bruns T."/>
            <person name="Baldrian P."/>
            <person name="Vilgalys R."/>
            <person name="Dunand C."/>
            <person name="Henrissat B."/>
            <person name="Grigoriev I.V."/>
            <person name="Hibbett D."/>
            <person name="Nagy L.G."/>
            <person name="Martin F.M."/>
        </authorList>
    </citation>
    <scope>NUCLEOTIDE SEQUENCE</scope>
    <source>
        <strain evidence="1">P2</strain>
    </source>
</reference>
<gene>
    <name evidence="1" type="ORF">BDM02DRAFT_3116279</name>
</gene>
<evidence type="ECO:0000313" key="1">
    <source>
        <dbReference type="EMBL" id="KAF9647940.1"/>
    </source>
</evidence>
<dbReference type="Proteomes" id="UP000886501">
    <property type="component" value="Unassembled WGS sequence"/>
</dbReference>